<dbReference type="SUPFAM" id="SSF51556">
    <property type="entry name" value="Metallo-dependent hydrolases"/>
    <property type="match status" value="1"/>
</dbReference>
<proteinExistence type="predicted"/>
<dbReference type="InterPro" id="IPR001130">
    <property type="entry name" value="TatD-like"/>
</dbReference>
<name>A0ABS7DH50_9GAMM</name>
<dbReference type="EMBL" id="JAGFNY010000017">
    <property type="protein sequence ID" value="MBW7570426.1"/>
    <property type="molecule type" value="Genomic_DNA"/>
</dbReference>
<keyword evidence="2" id="KW-1185">Reference proteome</keyword>
<dbReference type="Proteomes" id="UP000731465">
    <property type="component" value="Unassembled WGS sequence"/>
</dbReference>
<comment type="caution">
    <text evidence="1">The sequence shown here is derived from an EMBL/GenBank/DDBJ whole genome shotgun (WGS) entry which is preliminary data.</text>
</comment>
<sequence length="243" mass="27384">MLIDAHMHLGALNSALKLVSSLKDRNLTILSSSVTTKNVKEQLNLVKDNSLIKLFAGIHPWFSDSFKDSDSDLDELISDPRISGIGECGLDSFCSVPFEIQLKSFNKQLKMACEYSKPLCLHVRGTHNEVLECLKKYKGFVTGIVHGFNSSVQIAKEYRKLGFYLSLGHQILKPSKKMLEVIDCIGPEGLVLESDYEEKSLSEYDLDAIKSYYQKLCEITHVEYESLQNIISNNINSILENSR</sequence>
<dbReference type="Gene3D" id="3.20.20.140">
    <property type="entry name" value="Metal-dependent hydrolases"/>
    <property type="match status" value="1"/>
</dbReference>
<evidence type="ECO:0000313" key="2">
    <source>
        <dbReference type="Proteomes" id="UP000731465"/>
    </source>
</evidence>
<accession>A0ABS7DH50</accession>
<keyword evidence="1" id="KW-0378">Hydrolase</keyword>
<dbReference type="InterPro" id="IPR032466">
    <property type="entry name" value="Metal_Hydrolase"/>
</dbReference>
<dbReference type="Pfam" id="PF01026">
    <property type="entry name" value="TatD_DNase"/>
    <property type="match status" value="1"/>
</dbReference>
<dbReference type="RefSeq" id="WP_219937649.1">
    <property type="nucleotide sequence ID" value="NZ_JAGFNY010000017.1"/>
</dbReference>
<reference evidence="1 2" key="1">
    <citation type="submission" date="2021-03" db="EMBL/GenBank/DDBJ databases">
        <title>Succinivibrio sp. nov. isolated from feces of cow.</title>
        <authorList>
            <person name="Choi J.-Y."/>
        </authorList>
    </citation>
    <scope>NUCLEOTIDE SEQUENCE [LARGE SCALE GENOMIC DNA]</scope>
    <source>
        <strain evidence="1 2">AGMB01872</strain>
    </source>
</reference>
<dbReference type="PANTHER" id="PTHR46124">
    <property type="entry name" value="D-AMINOACYL-TRNA DEACYLASE"/>
    <property type="match status" value="1"/>
</dbReference>
<protein>
    <submittedName>
        <fullName evidence="1">TatD family hydrolase</fullName>
    </submittedName>
</protein>
<organism evidence="1 2">
    <name type="scientific">Succinivibrio faecicola</name>
    <dbReference type="NCBI Taxonomy" id="2820300"/>
    <lineage>
        <taxon>Bacteria</taxon>
        <taxon>Pseudomonadati</taxon>
        <taxon>Pseudomonadota</taxon>
        <taxon>Gammaproteobacteria</taxon>
        <taxon>Aeromonadales</taxon>
        <taxon>Succinivibrionaceae</taxon>
        <taxon>Succinivibrio</taxon>
    </lineage>
</organism>
<dbReference type="PANTHER" id="PTHR46124:SF2">
    <property type="entry name" value="D-AMINOACYL-TRNA DEACYLASE"/>
    <property type="match status" value="1"/>
</dbReference>
<dbReference type="GO" id="GO:0016787">
    <property type="term" value="F:hydrolase activity"/>
    <property type="evidence" value="ECO:0007669"/>
    <property type="project" value="UniProtKB-KW"/>
</dbReference>
<evidence type="ECO:0000313" key="1">
    <source>
        <dbReference type="EMBL" id="MBW7570426.1"/>
    </source>
</evidence>
<gene>
    <name evidence="1" type="ORF">J5V48_05895</name>
</gene>
<dbReference type="PIRSF" id="PIRSF005902">
    <property type="entry name" value="DNase_TatD"/>
    <property type="match status" value="1"/>
</dbReference>
<dbReference type="CDD" id="cd01310">
    <property type="entry name" value="TatD_DNAse"/>
    <property type="match status" value="1"/>
</dbReference>